<dbReference type="InParanoid" id="A0A2P6NMF6"/>
<gene>
    <name evidence="1" type="ORF">PROFUN_07204</name>
</gene>
<organism evidence="1 2">
    <name type="scientific">Planoprotostelium fungivorum</name>
    <dbReference type="NCBI Taxonomy" id="1890364"/>
    <lineage>
        <taxon>Eukaryota</taxon>
        <taxon>Amoebozoa</taxon>
        <taxon>Evosea</taxon>
        <taxon>Variosea</taxon>
        <taxon>Cavosteliida</taxon>
        <taxon>Cavosteliaceae</taxon>
        <taxon>Planoprotostelium</taxon>
    </lineage>
</organism>
<name>A0A2P6NMF6_9EUKA</name>
<dbReference type="Proteomes" id="UP000241769">
    <property type="component" value="Unassembled WGS sequence"/>
</dbReference>
<keyword evidence="2" id="KW-1185">Reference proteome</keyword>
<dbReference type="EMBL" id="MDYQ01000050">
    <property type="protein sequence ID" value="PRP85133.1"/>
    <property type="molecule type" value="Genomic_DNA"/>
</dbReference>
<accession>A0A2P6NMF6</accession>
<comment type="caution">
    <text evidence="1">The sequence shown here is derived from an EMBL/GenBank/DDBJ whole genome shotgun (WGS) entry which is preliminary data.</text>
</comment>
<evidence type="ECO:0000313" key="2">
    <source>
        <dbReference type="Proteomes" id="UP000241769"/>
    </source>
</evidence>
<dbReference type="AlphaFoldDB" id="A0A2P6NMF6"/>
<sequence>MRLREEQEPFTSGSLFSRLSALIGYDPFYGSHAKSFRSLKYSEISTRKHRRASDQAISTTHEESRTSQECLQITPLEALIVKSISRAAAYHRLRARRKEMIARLFFIEDDVIPVDL</sequence>
<evidence type="ECO:0000313" key="1">
    <source>
        <dbReference type="EMBL" id="PRP85133.1"/>
    </source>
</evidence>
<protein>
    <submittedName>
        <fullName evidence="1">Uncharacterized protein</fullName>
    </submittedName>
</protein>
<reference evidence="1 2" key="1">
    <citation type="journal article" date="2018" name="Genome Biol. Evol.">
        <title>Multiple Roots of Fruiting Body Formation in Amoebozoa.</title>
        <authorList>
            <person name="Hillmann F."/>
            <person name="Forbes G."/>
            <person name="Novohradska S."/>
            <person name="Ferling I."/>
            <person name="Riege K."/>
            <person name="Groth M."/>
            <person name="Westermann M."/>
            <person name="Marz M."/>
            <person name="Spaller T."/>
            <person name="Winckler T."/>
            <person name="Schaap P."/>
            <person name="Glockner G."/>
        </authorList>
    </citation>
    <scope>NUCLEOTIDE SEQUENCE [LARGE SCALE GENOMIC DNA]</scope>
    <source>
        <strain evidence="1 2">Jena</strain>
    </source>
</reference>
<proteinExistence type="predicted"/>